<dbReference type="EMBL" id="CAADFO010000020">
    <property type="protein sequence ID" value="VFK26382.1"/>
    <property type="molecule type" value="Genomic_DNA"/>
</dbReference>
<evidence type="ECO:0008006" key="4">
    <source>
        <dbReference type="Google" id="ProtNLM"/>
    </source>
</evidence>
<organism evidence="2">
    <name type="scientific">Candidatus Kentrum sp. MB</name>
    <dbReference type="NCBI Taxonomy" id="2138164"/>
    <lineage>
        <taxon>Bacteria</taxon>
        <taxon>Pseudomonadati</taxon>
        <taxon>Pseudomonadota</taxon>
        <taxon>Gammaproteobacteria</taxon>
        <taxon>Candidatus Kentrum</taxon>
    </lineage>
</organism>
<dbReference type="AlphaFoldDB" id="A0A450XSZ3"/>
<evidence type="ECO:0000313" key="3">
    <source>
        <dbReference type="EMBL" id="VFK75893.1"/>
    </source>
</evidence>
<dbReference type="EMBL" id="CAADGH010000035">
    <property type="protein sequence ID" value="VFK75893.1"/>
    <property type="molecule type" value="Genomic_DNA"/>
</dbReference>
<sequence>MRRILCEIAHAVSHTRCALQDKFKSLLVRRGRKRAIFALAHKILKIIFVLLSRGDYYRDAATNYEKLTVERNAPRWMKMLKKYGYITVAA</sequence>
<dbReference type="EMBL" id="CAADFQ010000033">
    <property type="protein sequence ID" value="VFK32399.1"/>
    <property type="molecule type" value="Genomic_DNA"/>
</dbReference>
<name>A0A450XSZ3_9GAMM</name>
<protein>
    <recommendedName>
        <fullName evidence="4">Transposase IS116/IS110/IS902 family protein</fullName>
    </recommendedName>
</protein>
<proteinExistence type="predicted"/>
<accession>A0A450XSZ3</accession>
<evidence type="ECO:0000313" key="2">
    <source>
        <dbReference type="EMBL" id="VFK32399.1"/>
    </source>
</evidence>
<evidence type="ECO:0000313" key="1">
    <source>
        <dbReference type="EMBL" id="VFK26382.1"/>
    </source>
</evidence>
<gene>
    <name evidence="1" type="ORF">BECKMB1821G_GA0114241_102041</name>
    <name evidence="3" type="ORF">BECKMB1821H_GA0114242_10352</name>
    <name evidence="2" type="ORF">BECKMB1821I_GA0114274_10332</name>
</gene>
<reference evidence="2" key="1">
    <citation type="submission" date="2019-02" db="EMBL/GenBank/DDBJ databases">
        <authorList>
            <person name="Gruber-Vodicka R. H."/>
            <person name="Seah K. B. B."/>
        </authorList>
    </citation>
    <scope>NUCLEOTIDE SEQUENCE</scope>
    <source>
        <strain evidence="1">BECK_BZ197</strain>
        <strain evidence="3">BECK_BZ198</strain>
        <strain evidence="2">BECK_BZ199</strain>
    </source>
</reference>